<dbReference type="EMBL" id="AEMG01000015">
    <property type="protein sequence ID" value="EFW91418.1"/>
    <property type="molecule type" value="Genomic_DNA"/>
</dbReference>
<dbReference type="InterPro" id="IPR055974">
    <property type="entry name" value="DUF7552"/>
</dbReference>
<dbReference type="Pfam" id="PF24422">
    <property type="entry name" value="DUF7552"/>
    <property type="match status" value="1"/>
</dbReference>
<reference evidence="7" key="3">
    <citation type="submission" date="2016-11" db="EMBL/GenBank/DDBJ databases">
        <authorList>
            <person name="Varghese N."/>
            <person name="Submissions S."/>
        </authorList>
    </citation>
    <scope>NUCLEOTIDE SEQUENCE [LARGE SCALE GENOMIC DNA]</scope>
    <source>
        <strain evidence="7">DX253</strain>
    </source>
</reference>
<gene>
    <name evidence="5" type="ORF">SAMN05444342_2709</name>
    <name evidence="4" type="ORF">ZOD2009_14966</name>
</gene>
<dbReference type="PATRIC" id="fig|797209.4.peg.2952"/>
<proteinExistence type="predicted"/>
<dbReference type="eggNOG" id="arCOG06244">
    <property type="taxonomic scope" value="Archaea"/>
</dbReference>
<evidence type="ECO:0000313" key="6">
    <source>
        <dbReference type="Proteomes" id="UP000003751"/>
    </source>
</evidence>
<feature type="region of interest" description="Disordered" evidence="1">
    <location>
        <begin position="85"/>
        <end position="107"/>
    </location>
</feature>
<accession>E7QW05</accession>
<dbReference type="Proteomes" id="UP000003751">
    <property type="component" value="Unassembled WGS sequence"/>
</dbReference>
<keyword evidence="7" id="KW-1185">Reference proteome</keyword>
<organism evidence="4 6">
    <name type="scientific">Haladaptatus paucihalophilus DX253</name>
    <dbReference type="NCBI Taxonomy" id="797209"/>
    <lineage>
        <taxon>Archaea</taxon>
        <taxon>Methanobacteriati</taxon>
        <taxon>Methanobacteriota</taxon>
        <taxon>Stenosarchaea group</taxon>
        <taxon>Halobacteria</taxon>
        <taxon>Halobacteriales</taxon>
        <taxon>Haladaptataceae</taxon>
        <taxon>Haladaptatus</taxon>
    </lineage>
</organism>
<feature type="domain" description="DUF7552" evidence="3">
    <location>
        <begin position="5"/>
        <end position="79"/>
    </location>
</feature>
<evidence type="ECO:0000313" key="4">
    <source>
        <dbReference type="EMBL" id="EFW91418.1"/>
    </source>
</evidence>
<evidence type="ECO:0000313" key="5">
    <source>
        <dbReference type="EMBL" id="SHL00436.1"/>
    </source>
</evidence>
<sequence>MVGNTLHDIRRHVESLATDGGTYRIVCGRTGTSPVPIAGQRFESRDTAQTALRFAEQYRAALRRYDPHLPYHDLIVCETPRGSDAARDATPPFQRPTLQRSARSVGGDSVTDHQPLIDFCHDVTGALFETLATEGFAAVERAVMDVYLDAAESISDRDEFCLILLESMVEELTDRLSADEQARVLASAAARLPPTVDDGATIETVLEYLVSVSIVSDYRLTSMDDAVSPRAWLVRLSEYALQGDERYLPTLPLAIELRRIYPESVSIEWARSVDADDWELCLSVRSPTESDGTGLLRAAVRDS</sequence>
<dbReference type="OrthoDB" id="342580at2157"/>
<dbReference type="Proteomes" id="UP000184203">
    <property type="component" value="Unassembled WGS sequence"/>
</dbReference>
<protein>
    <submittedName>
        <fullName evidence="4">Uncharacterized protein</fullName>
    </submittedName>
</protein>
<evidence type="ECO:0000313" key="7">
    <source>
        <dbReference type="Proteomes" id="UP000184203"/>
    </source>
</evidence>
<evidence type="ECO:0000259" key="2">
    <source>
        <dbReference type="Pfam" id="PF24420"/>
    </source>
</evidence>
<dbReference type="Pfam" id="PF24420">
    <property type="entry name" value="DUF7551"/>
    <property type="match status" value="1"/>
</dbReference>
<name>E7QW05_HALPU</name>
<reference evidence="5" key="2">
    <citation type="submission" date="2016-11" db="EMBL/GenBank/DDBJ databases">
        <authorList>
            <person name="Jaros S."/>
            <person name="Januszkiewicz K."/>
            <person name="Wedrychowicz H."/>
        </authorList>
    </citation>
    <scope>NUCLEOTIDE SEQUENCE [LARGE SCALE GENOMIC DNA]</scope>
    <source>
        <strain evidence="5">DX253</strain>
    </source>
</reference>
<dbReference type="AlphaFoldDB" id="E7QW05"/>
<reference evidence="4 6" key="1">
    <citation type="journal article" date="2014" name="ISME J.">
        <title>Trehalose/2-sulfotrehalose biosynthesis and glycine-betaine uptake are widely spread mechanisms for osmoadaptation in the Halobacteriales.</title>
        <authorList>
            <person name="Youssef N.H."/>
            <person name="Savage-Ashlock K.N."/>
            <person name="McCully A.L."/>
            <person name="Luedtke B."/>
            <person name="Shaw E.I."/>
            <person name="Hoff W.D."/>
            <person name="Elshahed M.S."/>
        </authorList>
    </citation>
    <scope>NUCLEOTIDE SEQUENCE [LARGE SCALE GENOMIC DNA]</scope>
    <source>
        <strain evidence="4 6">DX253</strain>
    </source>
</reference>
<dbReference type="InterPro" id="IPR055973">
    <property type="entry name" value="DUF7551"/>
</dbReference>
<evidence type="ECO:0000256" key="1">
    <source>
        <dbReference type="SAM" id="MobiDB-lite"/>
    </source>
</evidence>
<evidence type="ECO:0000259" key="3">
    <source>
        <dbReference type="Pfam" id="PF24422"/>
    </source>
</evidence>
<feature type="domain" description="DUF7551" evidence="2">
    <location>
        <begin position="116"/>
        <end position="293"/>
    </location>
</feature>
<dbReference type="RefSeq" id="WP_007981110.1">
    <property type="nucleotide sequence ID" value="NZ_AEMG01000015.1"/>
</dbReference>
<dbReference type="EMBL" id="FRAN01000004">
    <property type="protein sequence ID" value="SHL00436.1"/>
    <property type="molecule type" value="Genomic_DNA"/>
</dbReference>